<feature type="compositionally biased region" description="Low complexity" evidence="1">
    <location>
        <begin position="51"/>
        <end position="66"/>
    </location>
</feature>
<keyword evidence="3" id="KW-1185">Reference proteome</keyword>
<accession>A0A392N0N7</accession>
<evidence type="ECO:0008006" key="4">
    <source>
        <dbReference type="Google" id="ProtNLM"/>
    </source>
</evidence>
<evidence type="ECO:0000256" key="1">
    <source>
        <dbReference type="SAM" id="MobiDB-lite"/>
    </source>
</evidence>
<feature type="compositionally biased region" description="Polar residues" evidence="1">
    <location>
        <begin position="186"/>
        <end position="196"/>
    </location>
</feature>
<reference evidence="2 3" key="1">
    <citation type="journal article" date="2018" name="Front. Plant Sci.">
        <title>Red Clover (Trifolium pratense) and Zigzag Clover (T. medium) - A Picture of Genomic Similarities and Differences.</title>
        <authorList>
            <person name="Dluhosova J."/>
            <person name="Istvanek J."/>
            <person name="Nedelnik J."/>
            <person name="Repkova J."/>
        </authorList>
    </citation>
    <scope>NUCLEOTIDE SEQUENCE [LARGE SCALE GENOMIC DNA]</scope>
    <source>
        <strain evidence="3">cv. 10/8</strain>
        <tissue evidence="2">Leaf</tissue>
    </source>
</reference>
<gene>
    <name evidence="2" type="ORF">A2U01_0014101</name>
</gene>
<dbReference type="AlphaFoldDB" id="A0A392N0N7"/>
<dbReference type="Proteomes" id="UP000265520">
    <property type="component" value="Unassembled WGS sequence"/>
</dbReference>
<name>A0A392N0N7_9FABA</name>
<feature type="non-terminal residue" evidence="2">
    <location>
        <position position="196"/>
    </location>
</feature>
<proteinExistence type="predicted"/>
<comment type="caution">
    <text evidence="2">The sequence shown here is derived from an EMBL/GenBank/DDBJ whole genome shotgun (WGS) entry which is preliminary data.</text>
</comment>
<sequence>MVAGTRIAPPVDKIDALVEQLAQFHATFASTFADFSSRVESLERRSPEAASFPSGSHHSSSPSVGSATTPRFLFVGRLTMTLVGSSSTVSSYLSEFESLANRIVALSPLDLLSCFVFGLKPELRHEVLAQQPSSLSQAAGLGRLQEEKVQDILRLTRSKPPYGLLRHPRQSPSLLHSYPHHPANPVSGSSRKLNWK</sequence>
<organism evidence="2 3">
    <name type="scientific">Trifolium medium</name>
    <dbReference type="NCBI Taxonomy" id="97028"/>
    <lineage>
        <taxon>Eukaryota</taxon>
        <taxon>Viridiplantae</taxon>
        <taxon>Streptophyta</taxon>
        <taxon>Embryophyta</taxon>
        <taxon>Tracheophyta</taxon>
        <taxon>Spermatophyta</taxon>
        <taxon>Magnoliopsida</taxon>
        <taxon>eudicotyledons</taxon>
        <taxon>Gunneridae</taxon>
        <taxon>Pentapetalae</taxon>
        <taxon>rosids</taxon>
        <taxon>fabids</taxon>
        <taxon>Fabales</taxon>
        <taxon>Fabaceae</taxon>
        <taxon>Papilionoideae</taxon>
        <taxon>50 kb inversion clade</taxon>
        <taxon>NPAAA clade</taxon>
        <taxon>Hologalegina</taxon>
        <taxon>IRL clade</taxon>
        <taxon>Trifolieae</taxon>
        <taxon>Trifolium</taxon>
    </lineage>
</organism>
<dbReference type="EMBL" id="LXQA010024286">
    <property type="protein sequence ID" value="MCH93153.1"/>
    <property type="molecule type" value="Genomic_DNA"/>
</dbReference>
<protein>
    <recommendedName>
        <fullName evidence="4">Retrotransposon gag domain-containing protein</fullName>
    </recommendedName>
</protein>
<feature type="region of interest" description="Disordered" evidence="1">
    <location>
        <begin position="160"/>
        <end position="196"/>
    </location>
</feature>
<evidence type="ECO:0000313" key="3">
    <source>
        <dbReference type="Proteomes" id="UP000265520"/>
    </source>
</evidence>
<feature type="region of interest" description="Disordered" evidence="1">
    <location>
        <begin position="46"/>
        <end position="66"/>
    </location>
</feature>
<evidence type="ECO:0000313" key="2">
    <source>
        <dbReference type="EMBL" id="MCH93153.1"/>
    </source>
</evidence>